<evidence type="ECO:0000256" key="3">
    <source>
        <dbReference type="ARBA" id="ARBA00022723"/>
    </source>
</evidence>
<protein>
    <recommendedName>
        <fullName evidence="7">alcohol dehydrogenase (NADP(+))</fullName>
        <ecNumber evidence="7">1.1.1.2</ecNumber>
    </recommendedName>
</protein>
<dbReference type="Gene3D" id="3.40.50.720">
    <property type="entry name" value="NAD(P)-binding Rossmann-like Domain"/>
    <property type="match status" value="1"/>
</dbReference>
<keyword evidence="3 8" id="KW-0479">Metal-binding</keyword>
<gene>
    <name evidence="10" type="ORF">P4G45_14245</name>
</gene>
<dbReference type="Gene3D" id="3.90.180.10">
    <property type="entry name" value="Medium-chain alcohol dehydrogenases, catalytic domain"/>
    <property type="match status" value="1"/>
</dbReference>
<dbReference type="Pfam" id="PF08240">
    <property type="entry name" value="ADH_N"/>
    <property type="match status" value="1"/>
</dbReference>
<reference evidence="10" key="1">
    <citation type="submission" date="2023-03" db="EMBL/GenBank/DDBJ databases">
        <title>Edaphobacter sp.</title>
        <authorList>
            <person name="Huber K.J."/>
            <person name="Papendorf J."/>
            <person name="Pilke C."/>
            <person name="Bunk B."/>
            <person name="Sproeer C."/>
            <person name="Pester M."/>
        </authorList>
    </citation>
    <scope>NUCLEOTIDE SEQUENCE</scope>
    <source>
        <strain evidence="10">DSM 109919</strain>
    </source>
</reference>
<dbReference type="EC" id="1.1.1.2" evidence="7"/>
<dbReference type="Pfam" id="PF00107">
    <property type="entry name" value="ADH_zinc_N"/>
    <property type="match status" value="1"/>
</dbReference>
<dbReference type="FunFam" id="3.40.50.720:FF:000022">
    <property type="entry name" value="Cinnamyl alcohol dehydrogenase"/>
    <property type="match status" value="1"/>
</dbReference>
<dbReference type="PANTHER" id="PTHR42683">
    <property type="entry name" value="ALDEHYDE REDUCTASE"/>
    <property type="match status" value="1"/>
</dbReference>
<dbReference type="InterPro" id="IPR013149">
    <property type="entry name" value="ADH-like_C"/>
</dbReference>
<dbReference type="SMART" id="SM00829">
    <property type="entry name" value="PKS_ER"/>
    <property type="match status" value="1"/>
</dbReference>
<dbReference type="InterPro" id="IPR013154">
    <property type="entry name" value="ADH-like_N"/>
</dbReference>
<sequence length="339" mass="35990">MPTIKALAAHSPGGRLEPFTYEVGHLAPEEVEIEIDYTGICHSDLSMLENEWGITTYPFVPGHEAIGRISAMGEVAQTKGLKVGQRVGIGWMASSCLHCPQCIQGHQQLCLQGQPTIVGHHGSFATRVRAHWVWAVPISDALDPSSAGPLLCGGITVFAPLLHLNTRSTARVGVFGIGGLGHMALMFLKAWGCEVVAFSSSPAKADEARGFGASKVVNSRSTSEMKPLAGTLDLVLITANAPLDWDAIVNLLAPGGKLHFVGAVLEPVPVQVFSLILGQKSISGSPTGSRGEIDSMLAFAARHNISPKVQHFPMSQANEAMDHLRAGKANYRIVLDADL</sequence>
<evidence type="ECO:0000256" key="6">
    <source>
        <dbReference type="ARBA" id="ARBA00023002"/>
    </source>
</evidence>
<evidence type="ECO:0000256" key="8">
    <source>
        <dbReference type="RuleBase" id="RU361277"/>
    </source>
</evidence>
<proteinExistence type="inferred from homology"/>
<dbReference type="PROSITE" id="PS00059">
    <property type="entry name" value="ADH_ZINC"/>
    <property type="match status" value="1"/>
</dbReference>
<dbReference type="PROSITE" id="PS00065">
    <property type="entry name" value="D_2_HYDROXYACID_DH_1"/>
    <property type="match status" value="1"/>
</dbReference>
<evidence type="ECO:0000256" key="7">
    <source>
        <dbReference type="ARBA" id="ARBA00024074"/>
    </source>
</evidence>
<dbReference type="FunFam" id="3.90.180.10:FF:000018">
    <property type="entry name" value="NAD(P)-dependent alcohol dehydrogenase"/>
    <property type="match status" value="1"/>
</dbReference>
<name>A0AAU7CWQ9_9BACT</name>
<dbReference type="AlphaFoldDB" id="A0AAU7CWQ9"/>
<dbReference type="GO" id="GO:0008270">
    <property type="term" value="F:zinc ion binding"/>
    <property type="evidence" value="ECO:0007669"/>
    <property type="project" value="InterPro"/>
</dbReference>
<dbReference type="InterPro" id="IPR047109">
    <property type="entry name" value="CAD-like"/>
</dbReference>
<keyword evidence="4 8" id="KW-0862">Zinc</keyword>
<evidence type="ECO:0000259" key="9">
    <source>
        <dbReference type="SMART" id="SM00829"/>
    </source>
</evidence>
<evidence type="ECO:0000256" key="2">
    <source>
        <dbReference type="ARBA" id="ARBA00008072"/>
    </source>
</evidence>
<keyword evidence="6 10" id="KW-0560">Oxidoreductase</keyword>
<organism evidence="10">
    <name type="scientific">Edaphobacter paludis</name>
    <dbReference type="NCBI Taxonomy" id="3035702"/>
    <lineage>
        <taxon>Bacteria</taxon>
        <taxon>Pseudomonadati</taxon>
        <taxon>Acidobacteriota</taxon>
        <taxon>Terriglobia</taxon>
        <taxon>Terriglobales</taxon>
        <taxon>Acidobacteriaceae</taxon>
        <taxon>Edaphobacter</taxon>
    </lineage>
</organism>
<dbReference type="SUPFAM" id="SSF51735">
    <property type="entry name" value="NAD(P)-binding Rossmann-fold domains"/>
    <property type="match status" value="1"/>
</dbReference>
<dbReference type="InterPro" id="IPR029752">
    <property type="entry name" value="D-isomer_DH_CS1"/>
</dbReference>
<evidence type="ECO:0000256" key="4">
    <source>
        <dbReference type="ARBA" id="ARBA00022833"/>
    </source>
</evidence>
<dbReference type="SUPFAM" id="SSF50129">
    <property type="entry name" value="GroES-like"/>
    <property type="match status" value="1"/>
</dbReference>
<dbReference type="CDD" id="cd05283">
    <property type="entry name" value="CAD1"/>
    <property type="match status" value="1"/>
</dbReference>
<dbReference type="InterPro" id="IPR002328">
    <property type="entry name" value="ADH_Zn_CS"/>
</dbReference>
<dbReference type="EMBL" id="CP121194">
    <property type="protein sequence ID" value="XBH09636.1"/>
    <property type="molecule type" value="Genomic_DNA"/>
</dbReference>
<dbReference type="InterPro" id="IPR011032">
    <property type="entry name" value="GroES-like_sf"/>
</dbReference>
<comment type="similarity">
    <text evidence="2 8">Belongs to the zinc-containing alcohol dehydrogenase family.</text>
</comment>
<dbReference type="GO" id="GO:0008106">
    <property type="term" value="F:alcohol dehydrogenase (NADP+) activity"/>
    <property type="evidence" value="ECO:0007669"/>
    <property type="project" value="UniProtKB-EC"/>
</dbReference>
<feature type="domain" description="Enoyl reductase (ER)" evidence="9">
    <location>
        <begin position="14"/>
        <end position="335"/>
    </location>
</feature>
<dbReference type="RefSeq" id="WP_348267144.1">
    <property type="nucleotide sequence ID" value="NZ_CP121194.1"/>
</dbReference>
<evidence type="ECO:0000313" key="10">
    <source>
        <dbReference type="EMBL" id="XBH09636.1"/>
    </source>
</evidence>
<dbReference type="InterPro" id="IPR020843">
    <property type="entry name" value="ER"/>
</dbReference>
<keyword evidence="5" id="KW-0521">NADP</keyword>
<accession>A0AAU7CWQ9</accession>
<comment type="cofactor">
    <cofactor evidence="1 8">
        <name>Zn(2+)</name>
        <dbReference type="ChEBI" id="CHEBI:29105"/>
    </cofactor>
</comment>
<dbReference type="KEGG" id="epl:P4G45_14245"/>
<evidence type="ECO:0000256" key="1">
    <source>
        <dbReference type="ARBA" id="ARBA00001947"/>
    </source>
</evidence>
<dbReference type="InterPro" id="IPR036291">
    <property type="entry name" value="NAD(P)-bd_dom_sf"/>
</dbReference>
<evidence type="ECO:0000256" key="5">
    <source>
        <dbReference type="ARBA" id="ARBA00022857"/>
    </source>
</evidence>